<evidence type="ECO:0000259" key="25">
    <source>
        <dbReference type="Pfam" id="PF07245"/>
    </source>
</evidence>
<feature type="domain" description="Phlebovirus glycoprotein G2 C-terminal" evidence="26">
    <location>
        <begin position="845"/>
        <end position="990"/>
    </location>
</feature>
<keyword evidence="17" id="KW-1015">Disulfide bond</keyword>
<keyword evidence="9 23" id="KW-0812">Transmembrane</keyword>
<evidence type="ECO:0000256" key="4">
    <source>
        <dbReference type="ARBA" id="ARBA00015294"/>
    </source>
</evidence>
<gene>
    <name evidence="27" type="primary">GPs</name>
</gene>
<dbReference type="GO" id="GO:0055036">
    <property type="term" value="C:virion membrane"/>
    <property type="evidence" value="ECO:0007669"/>
    <property type="project" value="UniProtKB-SubCell"/>
</dbReference>
<evidence type="ECO:0000256" key="10">
    <source>
        <dbReference type="ARBA" id="ARBA00022729"/>
    </source>
</evidence>
<evidence type="ECO:0000256" key="16">
    <source>
        <dbReference type="ARBA" id="ARBA00023136"/>
    </source>
</evidence>
<keyword evidence="15 23" id="KW-1133">Transmembrane helix</keyword>
<dbReference type="InterPro" id="IPR009878">
    <property type="entry name" value="Phlebovirus_G2_fusion"/>
</dbReference>
<evidence type="ECO:0000256" key="2">
    <source>
        <dbReference type="ARBA" id="ARBA00004482"/>
    </source>
</evidence>
<comment type="subcellular location">
    <subcellularLocation>
        <location evidence="1">Host Golgi apparatus membrane</location>
        <topology evidence="1">Single-pass type I membrane protein</topology>
    </subcellularLocation>
    <subcellularLocation>
        <location evidence="2">Host endoplasmic reticulum membrane</location>
        <topology evidence="2">Single-pass type I membrane protein</topology>
    </subcellularLocation>
    <subcellularLocation>
        <location evidence="3">Virion membrane</location>
        <topology evidence="3">Single-pass type I membrane protein</topology>
    </subcellularLocation>
</comment>
<keyword evidence="27" id="KW-0261">Viral envelope protein</keyword>
<evidence type="ECO:0000256" key="9">
    <source>
        <dbReference type="ARBA" id="ARBA00022692"/>
    </source>
</evidence>
<evidence type="ECO:0000256" key="5">
    <source>
        <dbReference type="ARBA" id="ARBA00022506"/>
    </source>
</evidence>
<dbReference type="InterPro" id="IPR010826">
    <property type="entry name" value="Phlebovirus_G1"/>
</dbReference>
<keyword evidence="19" id="KW-1038">Host endoplasmic reticulum</keyword>
<evidence type="ECO:0000256" key="13">
    <source>
        <dbReference type="ARBA" id="ARBA00022844"/>
    </source>
</evidence>
<evidence type="ECO:0000313" key="27">
    <source>
        <dbReference type="EMBL" id="BBB86755.1"/>
    </source>
</evidence>
<keyword evidence="10" id="KW-0732">Signal</keyword>
<dbReference type="OrthoDB" id="3657at10239"/>
<feature type="domain" description="Phlebovirus glycoprotein G2 fusion" evidence="25">
    <location>
        <begin position="509"/>
        <end position="830"/>
    </location>
</feature>
<dbReference type="KEGG" id="vg:35382908"/>
<keyword evidence="7" id="KW-0945">Host-virus interaction</keyword>
<dbReference type="GeneID" id="35382908"/>
<evidence type="ECO:0000256" key="18">
    <source>
        <dbReference type="ARBA" id="ARBA00023180"/>
    </source>
</evidence>
<keyword evidence="6" id="KW-1170">Fusion of virus membrane with host endosomal membrane</keyword>
<evidence type="ECO:0000259" key="24">
    <source>
        <dbReference type="Pfam" id="PF07243"/>
    </source>
</evidence>
<evidence type="ECO:0000256" key="17">
    <source>
        <dbReference type="ARBA" id="ARBA00023157"/>
    </source>
</evidence>
<evidence type="ECO:0000256" key="20">
    <source>
        <dbReference type="ARBA" id="ARBA00023296"/>
    </source>
</evidence>
<dbReference type="Gene3D" id="2.60.98.50">
    <property type="match status" value="1"/>
</dbReference>
<keyword evidence="20" id="KW-1160">Virus entry into host cell</keyword>
<dbReference type="GO" id="GO:0019031">
    <property type="term" value="C:viral envelope"/>
    <property type="evidence" value="ECO:0007669"/>
    <property type="project" value="UniProtKB-KW"/>
</dbReference>
<reference evidence="27 28" key="1">
    <citation type="journal article" date="2017" name="Virus Res.">
        <title>Isolation and characterization of Kabuto Mountain virus, a new tick-borne phlebovirus from Haemaphysalis flava ticks in Japan.</title>
        <authorList>
            <person name="Ejiri H."/>
            <person name="Lim C.K."/>
            <person name="Isawa H."/>
            <person name="Yamaguchi Y."/>
            <person name="Fujita R."/>
            <person name="Takayama-Ito M."/>
            <person name="Kuwata R."/>
            <person name="Kobayashi D."/>
            <person name="Horiya M."/>
            <person name="Posadas-Herrera G."/>
            <person name="Iizuka-Shiota I."/>
            <person name="Kakiuchi S."/>
            <person name="Katayama Y."/>
            <person name="Hayashi T."/>
            <person name="Sasaki T."/>
            <person name="Kobayashi M."/>
            <person name="Morikawa S."/>
            <person name="Maeda K."/>
            <person name="Mizutani T."/>
            <person name="Kaku K."/>
            <person name="Saijo M."/>
            <person name="Sawabe K."/>
        </authorList>
    </citation>
    <scope>NUCLEOTIDE SEQUENCE [LARGE SCALE GENOMIC DNA]</scope>
    <source>
        <strain evidence="27 28">T32</strain>
    </source>
</reference>
<evidence type="ECO:0000256" key="8">
    <source>
        <dbReference type="ARBA" id="ARBA00022595"/>
    </source>
</evidence>
<sequence>MIKIILLFCCFATSGAFIQMMLRGIRGDAKAWAHDQPPEHTLTKQRELVSSLESARSKILQVKEKTPGQWDGVKRSLVCSGKRQTLLVFSPIDKAIFNYTCQKSQFLTDNCGKCIEGKSGPSSHEVFSYDDFICQAEYSEWDPKIKQPHTSICAVGPLQFRDCHHVKTSVEFVTWAMIDNHLIILEKYNLGWIEGPFFSLFSCTNKSEECEIEACKSGMCDGDANFCANFVCTKEEPVCYCSRNKQMGVLQLSFNSMDVIPKCFGRSLWGVKRPTRAKRDIENIPCSDCSSDCLPEGIKIIVRHFDPGHYRLCVGPHCFVGNADAKEFTIPVNPSSRITSEEFFLSVWSKDKGTHYTYEGRCPEISACQAVDCTLCLANWVNINCFSREKWVVVALALCLALIIVAAAIKAIKFILTTVKWIMWPFYVCLKFCFKHSRLACERKAGSVHAAYRRMESDTLEDDSSVTLLSSPVYRPTTEPVPPRHLAQKMKKIIFGATILLMVQPGLSCSESVVLTASGESCVDFGNGTWSCEFSSSALVAASPLNQETCLILQSPAGKVSGVLKLKTKSLKLVCDKSDLYWVPRVTHRCIGVRRCHLMGDCKGDSCSQVKENFYSVEWGVPMDIMKQLGWSYCIEQCGGALCKCYNMNPSCFYLRKTFSAIDDSVYSVYECPSWKYKLEVESTLRDVTEREHVLPGIISHFGWGSIQLDAFTAPPSTALNRCFVQSGQGQVFHTHCNRRGEFILGRLGEIQCPTKSDAQRISSNCISTSSIISHKIHMDDMTCKSAIVDPEVDKQKNMLPSTVGDTKLFPTEVGVEAIVPSTSLIMMSVQVIKLKLASLSDKNKCSSRFVNLTGCYNCESGANLRFEVITDFGTAQAIIKCPELGVITWVMASTTVQVQRKVIHLNSSHVDTTCEVICPGSSEKVSVKGDLIYIATYDSRHYNDTRTPSLEPRTGWGIDWWSWLRFSWFRWVWIVLICLVGGIILLAVLVNLPSFLTKRKRG</sequence>
<keyword evidence="11" id="KW-1161">Viral attachment to host cell</keyword>
<dbReference type="GO" id="GO:0044178">
    <property type="term" value="C:host cell Golgi membrane"/>
    <property type="evidence" value="ECO:0007669"/>
    <property type="project" value="UniProtKB-SubCell"/>
</dbReference>
<evidence type="ECO:0000256" key="15">
    <source>
        <dbReference type="ARBA" id="ARBA00022989"/>
    </source>
</evidence>
<evidence type="ECO:0000259" key="26">
    <source>
        <dbReference type="Pfam" id="PF19019"/>
    </source>
</evidence>
<keyword evidence="12" id="KW-1040">Host Golgi apparatus</keyword>
<keyword evidence="14" id="KW-1043">Host membrane</keyword>
<accession>A0A2Z5WAC6</accession>
<dbReference type="InterPro" id="IPR043603">
    <property type="entry name" value="Phlebo_G2_C"/>
</dbReference>
<proteinExistence type="inferred from homology"/>
<feature type="transmembrane region" description="Helical" evidence="23">
    <location>
        <begin position="972"/>
        <end position="993"/>
    </location>
</feature>
<evidence type="ECO:0000256" key="7">
    <source>
        <dbReference type="ARBA" id="ARBA00022581"/>
    </source>
</evidence>
<dbReference type="Pfam" id="PF07245">
    <property type="entry name" value="Phlebovirus_G2"/>
    <property type="match status" value="1"/>
</dbReference>
<feature type="domain" description="Phlebovirus glycoprotein G1" evidence="24">
    <location>
        <begin position="96"/>
        <end position="438"/>
    </location>
</feature>
<dbReference type="GO" id="GO:0044167">
    <property type="term" value="C:host cell endoplasmic reticulum membrane"/>
    <property type="evidence" value="ECO:0007669"/>
    <property type="project" value="UniProtKB-SubCell"/>
</dbReference>
<dbReference type="GO" id="GO:0046718">
    <property type="term" value="P:symbiont entry into host cell"/>
    <property type="evidence" value="ECO:0007669"/>
    <property type="project" value="UniProtKB-KW"/>
</dbReference>
<protein>
    <recommendedName>
        <fullName evidence="4">Envelopment polyprotein</fullName>
    </recommendedName>
    <alternativeName>
        <fullName evidence="21">M polyprotein</fullName>
    </alternativeName>
</protein>
<dbReference type="GO" id="GO:0019062">
    <property type="term" value="P:virion attachment to host cell"/>
    <property type="evidence" value="ECO:0007669"/>
    <property type="project" value="UniProtKB-KW"/>
</dbReference>
<keyword evidence="13" id="KW-0946">Virion</keyword>
<evidence type="ECO:0000256" key="21">
    <source>
        <dbReference type="ARBA" id="ARBA00031199"/>
    </source>
</evidence>
<keyword evidence="5" id="KW-1168">Fusion of virus membrane with host membrane</keyword>
<dbReference type="Gene3D" id="2.60.40.3770">
    <property type="match status" value="1"/>
</dbReference>
<dbReference type="EMBL" id="LC153712">
    <property type="protein sequence ID" value="BBB86755.1"/>
    <property type="molecule type" value="Viral_cRNA"/>
</dbReference>
<feature type="transmembrane region" description="Helical" evidence="23">
    <location>
        <begin position="391"/>
        <end position="416"/>
    </location>
</feature>
<dbReference type="Pfam" id="PF07243">
    <property type="entry name" value="Phlebovirus_G1"/>
    <property type="match status" value="1"/>
</dbReference>
<evidence type="ECO:0000256" key="23">
    <source>
        <dbReference type="SAM" id="Phobius"/>
    </source>
</evidence>
<dbReference type="RefSeq" id="YP_009449451.1">
    <property type="nucleotide sequence ID" value="NC_036605.1"/>
</dbReference>
<comment type="similarity">
    <text evidence="22">Belongs to the phlebovirus envelope glycoprotein family.</text>
</comment>
<keyword evidence="16 23" id="KW-0472">Membrane</keyword>
<dbReference type="Proteomes" id="UP000250030">
    <property type="component" value="Genome"/>
</dbReference>
<evidence type="ECO:0000256" key="1">
    <source>
        <dbReference type="ARBA" id="ARBA00004244"/>
    </source>
</evidence>
<dbReference type="GO" id="GO:0039654">
    <property type="term" value="P:fusion of virus membrane with host endosome membrane"/>
    <property type="evidence" value="ECO:0007669"/>
    <property type="project" value="UniProtKB-KW"/>
</dbReference>
<evidence type="ECO:0000256" key="12">
    <source>
        <dbReference type="ARBA" id="ARBA00022812"/>
    </source>
</evidence>
<organism evidence="27 28">
    <name type="scientific">Kabuto mountain virus</name>
    <dbReference type="NCBI Taxonomy" id="1851087"/>
    <lineage>
        <taxon>Viruses</taxon>
        <taxon>Riboviria</taxon>
        <taxon>Orthornavirae</taxon>
        <taxon>Negarnaviricota</taxon>
        <taxon>Polyploviricotina</taxon>
        <taxon>Bunyaviricetes</taxon>
        <taxon>Hareavirales</taxon>
        <taxon>Phenuiviridae</taxon>
        <taxon>Uukuvirus</taxon>
        <taxon>Uukuvirus kabutoense</taxon>
    </lineage>
</organism>
<keyword evidence="18" id="KW-0325">Glycoprotein</keyword>
<dbReference type="GO" id="GO:0016020">
    <property type="term" value="C:membrane"/>
    <property type="evidence" value="ECO:0007669"/>
    <property type="project" value="InterPro"/>
</dbReference>
<evidence type="ECO:0000256" key="19">
    <source>
        <dbReference type="ARBA" id="ARBA00023184"/>
    </source>
</evidence>
<evidence type="ECO:0000256" key="6">
    <source>
        <dbReference type="ARBA" id="ARBA00022510"/>
    </source>
</evidence>
<name>A0A2Z5WAC6_9VIRU</name>
<evidence type="ECO:0000256" key="11">
    <source>
        <dbReference type="ARBA" id="ARBA00022804"/>
    </source>
</evidence>
<dbReference type="Pfam" id="PF19019">
    <property type="entry name" value="Phlebo_G2_C"/>
    <property type="match status" value="1"/>
</dbReference>
<evidence type="ECO:0000256" key="22">
    <source>
        <dbReference type="ARBA" id="ARBA00033745"/>
    </source>
</evidence>
<keyword evidence="28" id="KW-1185">Reference proteome</keyword>
<evidence type="ECO:0000256" key="3">
    <source>
        <dbReference type="ARBA" id="ARBA00004563"/>
    </source>
</evidence>
<keyword evidence="8" id="KW-1162">Viral penetration into host cytoplasm</keyword>
<evidence type="ECO:0000313" key="28">
    <source>
        <dbReference type="Proteomes" id="UP000250030"/>
    </source>
</evidence>
<evidence type="ECO:0000256" key="14">
    <source>
        <dbReference type="ARBA" id="ARBA00022870"/>
    </source>
</evidence>